<dbReference type="OrthoDB" id="9805304at2"/>
<gene>
    <name evidence="4" type="ORF">GL286_14910</name>
</gene>
<dbReference type="GO" id="GO:0047617">
    <property type="term" value="F:fatty acyl-CoA hydrolase activity"/>
    <property type="evidence" value="ECO:0007669"/>
    <property type="project" value="InterPro"/>
</dbReference>
<name>A0A6L6JCY1_9RHOB</name>
<proteinExistence type="inferred from homology"/>
<evidence type="ECO:0000256" key="2">
    <source>
        <dbReference type="ARBA" id="ARBA00022801"/>
    </source>
</evidence>
<accession>A0A6L6JCY1</accession>
<dbReference type="PANTHER" id="PTHR21660:SF1">
    <property type="entry name" value="ACYL-COENZYME A THIOESTERASE 13"/>
    <property type="match status" value="1"/>
</dbReference>
<evidence type="ECO:0000259" key="3">
    <source>
        <dbReference type="Pfam" id="PF03061"/>
    </source>
</evidence>
<dbReference type="EMBL" id="WMIE01000009">
    <property type="protein sequence ID" value="MTH79018.1"/>
    <property type="molecule type" value="Genomic_DNA"/>
</dbReference>
<comment type="similarity">
    <text evidence="1">Belongs to the thioesterase PaaI family.</text>
</comment>
<dbReference type="Proteomes" id="UP000478183">
    <property type="component" value="Unassembled WGS sequence"/>
</dbReference>
<feature type="domain" description="Thioesterase" evidence="3">
    <location>
        <begin position="49"/>
        <end position="122"/>
    </location>
</feature>
<dbReference type="InterPro" id="IPR039298">
    <property type="entry name" value="ACOT13"/>
</dbReference>
<reference evidence="4 5" key="1">
    <citation type="submission" date="2019-11" db="EMBL/GenBank/DDBJ databases">
        <authorList>
            <person name="Dong K."/>
        </authorList>
    </citation>
    <scope>NUCLEOTIDE SEQUENCE [LARGE SCALE GENOMIC DNA]</scope>
    <source>
        <strain evidence="4 5">NBRC 111993</strain>
    </source>
</reference>
<dbReference type="NCBIfam" id="TIGR00369">
    <property type="entry name" value="unchar_dom_1"/>
    <property type="match status" value="1"/>
</dbReference>
<evidence type="ECO:0000313" key="5">
    <source>
        <dbReference type="Proteomes" id="UP000478183"/>
    </source>
</evidence>
<dbReference type="InterPro" id="IPR029069">
    <property type="entry name" value="HotDog_dom_sf"/>
</dbReference>
<dbReference type="InterPro" id="IPR003736">
    <property type="entry name" value="PAAI_dom"/>
</dbReference>
<dbReference type="PANTHER" id="PTHR21660">
    <property type="entry name" value="THIOESTERASE SUPERFAMILY MEMBER-RELATED"/>
    <property type="match status" value="1"/>
</dbReference>
<dbReference type="SUPFAM" id="SSF54637">
    <property type="entry name" value="Thioesterase/thiol ester dehydrase-isomerase"/>
    <property type="match status" value="1"/>
</dbReference>
<dbReference type="InterPro" id="IPR006683">
    <property type="entry name" value="Thioestr_dom"/>
</dbReference>
<evidence type="ECO:0000256" key="1">
    <source>
        <dbReference type="ARBA" id="ARBA00008324"/>
    </source>
</evidence>
<keyword evidence="2" id="KW-0378">Hydrolase</keyword>
<protein>
    <submittedName>
        <fullName evidence="4">Hotdog fold thioesterase</fullName>
    </submittedName>
</protein>
<keyword evidence="5" id="KW-1185">Reference proteome</keyword>
<organism evidence="4 5">
    <name type="scientific">Paracoccus aestuariivivens</name>
    <dbReference type="NCBI Taxonomy" id="1820333"/>
    <lineage>
        <taxon>Bacteria</taxon>
        <taxon>Pseudomonadati</taxon>
        <taxon>Pseudomonadota</taxon>
        <taxon>Alphaproteobacteria</taxon>
        <taxon>Rhodobacterales</taxon>
        <taxon>Paracoccaceae</taxon>
        <taxon>Paracoccus</taxon>
    </lineage>
</organism>
<dbReference type="CDD" id="cd03443">
    <property type="entry name" value="PaaI_thioesterase"/>
    <property type="match status" value="1"/>
</dbReference>
<dbReference type="Gene3D" id="3.10.129.10">
    <property type="entry name" value="Hotdog Thioesterase"/>
    <property type="match status" value="1"/>
</dbReference>
<dbReference type="RefSeq" id="WP_155096367.1">
    <property type="nucleotide sequence ID" value="NZ_WMIE01000009.1"/>
</dbReference>
<dbReference type="AlphaFoldDB" id="A0A6L6JCY1"/>
<dbReference type="Pfam" id="PF03061">
    <property type="entry name" value="4HBT"/>
    <property type="match status" value="1"/>
</dbReference>
<comment type="caution">
    <text evidence="4">The sequence shown here is derived from an EMBL/GenBank/DDBJ whole genome shotgun (WGS) entry which is preliminary data.</text>
</comment>
<sequence length="150" mass="16080">MTLLMDIAALNAFLGREFPQIADQIRVDGLDDDRLTARLVVAESHLRPGGTVSGPSMFALADVTIYLAILARIGEVALAVTTNASIDFMRKPEAGRDLLADCRILKLGKVLAVGEVLIRSEGVSDPVARCSMTYSIPPKPSKIRDVTCGI</sequence>
<evidence type="ECO:0000313" key="4">
    <source>
        <dbReference type="EMBL" id="MTH79018.1"/>
    </source>
</evidence>